<evidence type="ECO:0000313" key="3">
    <source>
        <dbReference type="Proteomes" id="UP001193035"/>
    </source>
</evidence>
<keyword evidence="1" id="KW-1133">Transmembrane helix</keyword>
<feature type="transmembrane region" description="Helical" evidence="1">
    <location>
        <begin position="34"/>
        <end position="56"/>
    </location>
</feature>
<dbReference type="PANTHER" id="PTHR34821:SF2">
    <property type="entry name" value="INNER MEMBRANE PROTEIN YDCZ"/>
    <property type="match status" value="1"/>
</dbReference>
<dbReference type="EMBL" id="VCPD01000007">
    <property type="protein sequence ID" value="TMV04784.1"/>
    <property type="molecule type" value="Genomic_DNA"/>
</dbReference>
<protein>
    <submittedName>
        <fullName evidence="2">DMT family transporter</fullName>
    </submittedName>
</protein>
<proteinExistence type="predicted"/>
<dbReference type="PANTHER" id="PTHR34821">
    <property type="entry name" value="INNER MEMBRANE PROTEIN YDCZ"/>
    <property type="match status" value="1"/>
</dbReference>
<accession>A0ABY2WUQ0</accession>
<sequence>MIPVLILAVIAGGALIAAQGPIYTRMAGMLGGPVQAAMLAFAVGAVALLALLTAVGGPFPRRADMAAVPLWVWAGGLIGVYVVLTSILAVPRLGVASYMVCVIVGQLAAGYAYDRFGAFGMAVREFSAANLAGLAMVAAGAVLVVWR</sequence>
<dbReference type="Proteomes" id="UP001193035">
    <property type="component" value="Unassembled WGS sequence"/>
</dbReference>
<feature type="transmembrane region" description="Helical" evidence="1">
    <location>
        <begin position="126"/>
        <end position="146"/>
    </location>
</feature>
<feature type="transmembrane region" description="Helical" evidence="1">
    <location>
        <begin position="68"/>
        <end position="89"/>
    </location>
</feature>
<evidence type="ECO:0000256" key="1">
    <source>
        <dbReference type="SAM" id="Phobius"/>
    </source>
</evidence>
<comment type="caution">
    <text evidence="2">The sequence shown here is derived from an EMBL/GenBank/DDBJ whole genome shotgun (WGS) entry which is preliminary data.</text>
</comment>
<organism evidence="2 3">
    <name type="scientific">Ruegeria sediminis</name>
    <dbReference type="NCBI Taxonomy" id="2583820"/>
    <lineage>
        <taxon>Bacteria</taxon>
        <taxon>Pseudomonadati</taxon>
        <taxon>Pseudomonadota</taxon>
        <taxon>Alphaproteobacteria</taxon>
        <taxon>Rhodobacterales</taxon>
        <taxon>Roseobacteraceae</taxon>
        <taxon>Ruegeria</taxon>
    </lineage>
</organism>
<feature type="transmembrane region" description="Helical" evidence="1">
    <location>
        <begin position="95"/>
        <end position="114"/>
    </location>
</feature>
<dbReference type="InterPro" id="IPR006750">
    <property type="entry name" value="YdcZ"/>
</dbReference>
<dbReference type="Pfam" id="PF04657">
    <property type="entry name" value="DMT_YdcZ"/>
    <property type="match status" value="1"/>
</dbReference>
<keyword evidence="3" id="KW-1185">Reference proteome</keyword>
<keyword evidence="1" id="KW-0472">Membrane</keyword>
<dbReference type="RefSeq" id="WP_138844490.1">
    <property type="nucleotide sequence ID" value="NZ_VCPD01000007.1"/>
</dbReference>
<name>A0ABY2WUQ0_9RHOB</name>
<reference evidence="2 3" key="1">
    <citation type="submission" date="2019-05" db="EMBL/GenBank/DDBJ databases">
        <title>Ruegeria sp. nov., isolated from tidal flat.</title>
        <authorList>
            <person name="Kim W."/>
        </authorList>
    </citation>
    <scope>NUCLEOTIDE SEQUENCE [LARGE SCALE GENOMIC DNA]</scope>
    <source>
        <strain evidence="2 3">CAU 1488</strain>
    </source>
</reference>
<gene>
    <name evidence="2" type="ORF">FGK63_17015</name>
</gene>
<evidence type="ECO:0000313" key="2">
    <source>
        <dbReference type="EMBL" id="TMV04784.1"/>
    </source>
</evidence>
<keyword evidence="1" id="KW-0812">Transmembrane</keyword>